<accession>A0A0H5Q2T4</accession>
<evidence type="ECO:0000313" key="1">
    <source>
        <dbReference type="EMBL" id="CRY96203.1"/>
    </source>
</evidence>
<organism evidence="1">
    <name type="scientific">uncultured prokaryote</name>
    <dbReference type="NCBI Taxonomy" id="198431"/>
    <lineage>
        <taxon>unclassified sequences</taxon>
        <taxon>environmental samples</taxon>
    </lineage>
</organism>
<dbReference type="EMBL" id="LN853577">
    <property type="protein sequence ID" value="CRY96203.1"/>
    <property type="molecule type" value="Genomic_DNA"/>
</dbReference>
<protein>
    <submittedName>
        <fullName evidence="1">Uncharacterized protein</fullName>
    </submittedName>
</protein>
<proteinExistence type="predicted"/>
<sequence length="186" mass="19444">MLRIRSVVTGVPGSPAYINMFFGGSTQADAQEAADRVTEFFTDIKLIMSGGCIVTLDQDVPIIDPASGNTTAVVSVDAGAIAMSVGSTIVPRVAQILIQLATGAYVGSRAVHGRLNIPFANAEALGTRGEVSPTVQGQMEAAAEVLRVGGSAGNNWGVFSPKNGVFYDATDVSVWREWAILASRRD</sequence>
<name>A0A0H5Q2T4_9ZZZZ</name>
<reference evidence="1" key="2">
    <citation type="submission" date="2015-07" db="EMBL/GenBank/DDBJ databases">
        <title>Plasmids, circular viruses and viroids from rat gut.</title>
        <authorList>
            <person name="Jorgensen T.J."/>
            <person name="Hansen M.A."/>
            <person name="Xu Z."/>
            <person name="Tabak M.A."/>
            <person name="Sorensen S.J."/>
            <person name="Hansen L.H."/>
        </authorList>
    </citation>
    <scope>NUCLEOTIDE SEQUENCE</scope>
    <source>
        <strain evidence="1">RGFK0981</strain>
    </source>
</reference>
<reference evidence="1" key="1">
    <citation type="submission" date="2015-06" db="EMBL/GenBank/DDBJ databases">
        <authorList>
            <person name="Joergensen T."/>
        </authorList>
    </citation>
    <scope>NUCLEOTIDE SEQUENCE</scope>
    <source>
        <strain evidence="1">RGFK0981</strain>
    </source>
</reference>
<dbReference type="AlphaFoldDB" id="A0A0H5Q2T4"/>